<dbReference type="EMBL" id="JBDJPC010000006">
    <property type="protein sequence ID" value="KAL1497392.1"/>
    <property type="molecule type" value="Genomic_DNA"/>
</dbReference>
<dbReference type="AlphaFoldDB" id="A0ABD1EQP4"/>
<protein>
    <submittedName>
        <fullName evidence="1">Uncharacterized protein</fullName>
    </submittedName>
</protein>
<dbReference type="Proteomes" id="UP001566132">
    <property type="component" value="Unassembled WGS sequence"/>
</dbReference>
<gene>
    <name evidence="1" type="ORF">ABEB36_008370</name>
</gene>
<evidence type="ECO:0000313" key="2">
    <source>
        <dbReference type="Proteomes" id="UP001566132"/>
    </source>
</evidence>
<sequence length="157" mass="17746">MSVNEDLSSEDDTEDKVYEKYQSTLAYIMYRIESLIVDKSFESNSSPFKLSNATTNASGGLVYKIAITLFIRININIIVIRHQLSLLLTIELLFPIIDEPFVRSFDSTVSHLPIDNFGIDRVEGRRTAAGLLVRVPCTSSYVRVRVVDSPSRILRSK</sequence>
<accession>A0ABD1EQP4</accession>
<comment type="caution">
    <text evidence="1">The sequence shown here is derived from an EMBL/GenBank/DDBJ whole genome shotgun (WGS) entry which is preliminary data.</text>
</comment>
<reference evidence="1 2" key="1">
    <citation type="submission" date="2024-05" db="EMBL/GenBank/DDBJ databases">
        <title>Genetic variation in Jamaican populations of the coffee berry borer (Hypothenemus hampei).</title>
        <authorList>
            <person name="Errbii M."/>
            <person name="Myrie A."/>
        </authorList>
    </citation>
    <scope>NUCLEOTIDE SEQUENCE [LARGE SCALE GENOMIC DNA]</scope>
    <source>
        <strain evidence="1">JA-Hopewell-2020-01-JO</strain>
        <tissue evidence="1">Whole body</tissue>
    </source>
</reference>
<keyword evidence="2" id="KW-1185">Reference proteome</keyword>
<name>A0ABD1EQP4_HYPHA</name>
<organism evidence="1 2">
    <name type="scientific">Hypothenemus hampei</name>
    <name type="common">Coffee berry borer</name>
    <dbReference type="NCBI Taxonomy" id="57062"/>
    <lineage>
        <taxon>Eukaryota</taxon>
        <taxon>Metazoa</taxon>
        <taxon>Ecdysozoa</taxon>
        <taxon>Arthropoda</taxon>
        <taxon>Hexapoda</taxon>
        <taxon>Insecta</taxon>
        <taxon>Pterygota</taxon>
        <taxon>Neoptera</taxon>
        <taxon>Endopterygota</taxon>
        <taxon>Coleoptera</taxon>
        <taxon>Polyphaga</taxon>
        <taxon>Cucujiformia</taxon>
        <taxon>Curculionidae</taxon>
        <taxon>Scolytinae</taxon>
        <taxon>Hypothenemus</taxon>
    </lineage>
</organism>
<evidence type="ECO:0000313" key="1">
    <source>
        <dbReference type="EMBL" id="KAL1497392.1"/>
    </source>
</evidence>
<proteinExistence type="predicted"/>